<dbReference type="OrthoDB" id="1650227at2"/>
<feature type="region of interest" description="Disordered" evidence="1">
    <location>
        <begin position="29"/>
        <end position="51"/>
    </location>
</feature>
<gene>
    <name evidence="2" type="ORF">KR50_27060</name>
</gene>
<dbReference type="RefSeq" id="WP_084215595.1">
    <property type="nucleotide sequence ID" value="NZ_JXRR01000017.1"/>
</dbReference>
<dbReference type="Proteomes" id="UP000031972">
    <property type="component" value="Unassembled WGS sequence"/>
</dbReference>
<evidence type="ECO:0000313" key="3">
    <source>
        <dbReference type="Proteomes" id="UP000031972"/>
    </source>
</evidence>
<evidence type="ECO:0000256" key="1">
    <source>
        <dbReference type="SAM" id="MobiDB-lite"/>
    </source>
</evidence>
<evidence type="ECO:0008006" key="4">
    <source>
        <dbReference type="Google" id="ProtNLM"/>
    </source>
</evidence>
<dbReference type="PATRIC" id="fig|220754.4.peg.2722"/>
<comment type="caution">
    <text evidence="2">The sequence shown here is derived from an EMBL/GenBank/DDBJ whole genome shotgun (WGS) entry which is preliminary data.</text>
</comment>
<protein>
    <recommendedName>
        <fullName evidence="4">YqzL family protein</fullName>
    </recommendedName>
</protein>
<dbReference type="InterPro" id="IPR025617">
    <property type="entry name" value="YqzL"/>
</dbReference>
<keyword evidence="3" id="KW-1185">Reference proteome</keyword>
<proteinExistence type="predicted"/>
<feature type="compositionally biased region" description="Polar residues" evidence="1">
    <location>
        <begin position="42"/>
        <end position="51"/>
    </location>
</feature>
<reference evidence="2 3" key="1">
    <citation type="submission" date="2015-01" db="EMBL/GenBank/DDBJ databases">
        <title>Jeotgalibacillus campisalis genome sequencing.</title>
        <authorList>
            <person name="Goh K.M."/>
            <person name="Chan K.-G."/>
            <person name="Yaakop A.S."/>
            <person name="Ee R."/>
            <person name="Gan H.M."/>
            <person name="Chan C.S."/>
        </authorList>
    </citation>
    <scope>NUCLEOTIDE SEQUENCE [LARGE SCALE GENOMIC DNA]</scope>
    <source>
        <strain evidence="2 3">SF-57</strain>
    </source>
</reference>
<evidence type="ECO:0000313" key="2">
    <source>
        <dbReference type="EMBL" id="KIL46031.1"/>
    </source>
</evidence>
<sequence length="51" mass="5836">MLDFTWEVFSQTGNVELYLLFKEIEGESEQHSPAAAPENESEYLSGSQFHI</sequence>
<name>A0A0C2VNL7_9BACL</name>
<accession>A0A0C2VNL7</accession>
<dbReference type="AlphaFoldDB" id="A0A0C2VNL7"/>
<organism evidence="2 3">
    <name type="scientific">Jeotgalibacillus campisalis</name>
    <dbReference type="NCBI Taxonomy" id="220754"/>
    <lineage>
        <taxon>Bacteria</taxon>
        <taxon>Bacillati</taxon>
        <taxon>Bacillota</taxon>
        <taxon>Bacilli</taxon>
        <taxon>Bacillales</taxon>
        <taxon>Caryophanaceae</taxon>
        <taxon>Jeotgalibacillus</taxon>
    </lineage>
</organism>
<dbReference type="EMBL" id="JXRR01000017">
    <property type="protein sequence ID" value="KIL46031.1"/>
    <property type="molecule type" value="Genomic_DNA"/>
</dbReference>
<dbReference type="Pfam" id="PF14006">
    <property type="entry name" value="YqzL"/>
    <property type="match status" value="1"/>
</dbReference>